<dbReference type="InterPro" id="IPR011009">
    <property type="entry name" value="Kinase-like_dom_sf"/>
</dbReference>
<keyword evidence="1" id="KW-0808">Transferase</keyword>
<dbReference type="PROSITE" id="PS50011">
    <property type="entry name" value="PROTEIN_KINASE_DOM"/>
    <property type="match status" value="1"/>
</dbReference>
<evidence type="ECO:0000256" key="3">
    <source>
        <dbReference type="ARBA" id="ARBA00022777"/>
    </source>
</evidence>
<gene>
    <name evidence="8" type="ORF">DH2020_037265</name>
</gene>
<evidence type="ECO:0000256" key="6">
    <source>
        <dbReference type="RuleBase" id="RU000304"/>
    </source>
</evidence>
<evidence type="ECO:0000256" key="2">
    <source>
        <dbReference type="ARBA" id="ARBA00022741"/>
    </source>
</evidence>
<feature type="domain" description="Protein kinase" evidence="7">
    <location>
        <begin position="3"/>
        <end position="263"/>
    </location>
</feature>
<evidence type="ECO:0000259" key="7">
    <source>
        <dbReference type="PROSITE" id="PS50011"/>
    </source>
</evidence>
<dbReference type="CDD" id="cd06606">
    <property type="entry name" value="STKc_MAPKKK"/>
    <property type="match status" value="1"/>
</dbReference>
<sequence length="363" mass="40030">MDWVRGEKLGHGSFATVSLAVPRSQSPSHPPLMAVKSCGVSHSSSLENERLILDELNDCPEIIRCFGDSFSYENGEKLYNVLLEYASGGSLADKLKNSDDRRLPEFEVRKYTKALLRGLHYIHKFGYVHCDIKLQNILLCSDGGVKIADFGLARRAAKNGAVSGCELRGTPMYMSPEMVTGGEQGAPADIWALGCVVSEMVSGSPAWCFSDVAALLMRIGVGEEVPEIPGTLSDEGKDFLLKCFVKDPSKRWTAEMLLNHPFIHDDQDFNGDDDDSVFALKDREENPASTSPRCPFDFPDWVSLATCSITSLPSPGYFPETDLWFSEEPNYRVGSISPAARLLTLVCEQGPDWSVSDDWVTVR</sequence>
<protein>
    <recommendedName>
        <fullName evidence="7">Protein kinase domain-containing protein</fullName>
    </recommendedName>
</protein>
<reference evidence="8 9" key="1">
    <citation type="journal article" date="2021" name="Comput. Struct. Biotechnol. J.">
        <title>De novo genome assembly of the potent medicinal plant Rehmannia glutinosa using nanopore technology.</title>
        <authorList>
            <person name="Ma L."/>
            <person name="Dong C."/>
            <person name="Song C."/>
            <person name="Wang X."/>
            <person name="Zheng X."/>
            <person name="Niu Y."/>
            <person name="Chen S."/>
            <person name="Feng W."/>
        </authorList>
    </citation>
    <scope>NUCLEOTIDE SEQUENCE [LARGE SCALE GENOMIC DNA]</scope>
    <source>
        <strain evidence="8">DH-2019</strain>
    </source>
</reference>
<evidence type="ECO:0000256" key="1">
    <source>
        <dbReference type="ARBA" id="ARBA00022679"/>
    </source>
</evidence>
<evidence type="ECO:0000256" key="5">
    <source>
        <dbReference type="PROSITE-ProRule" id="PRU10141"/>
    </source>
</evidence>
<dbReference type="Pfam" id="PF00069">
    <property type="entry name" value="Pkinase"/>
    <property type="match status" value="1"/>
</dbReference>
<dbReference type="SUPFAM" id="SSF56112">
    <property type="entry name" value="Protein kinase-like (PK-like)"/>
    <property type="match status" value="1"/>
</dbReference>
<evidence type="ECO:0000256" key="4">
    <source>
        <dbReference type="ARBA" id="ARBA00022840"/>
    </source>
</evidence>
<dbReference type="PANTHER" id="PTHR48011:SF18">
    <property type="entry name" value="MITOGEN-ACTIVATED PROTEIN KINASE KINASE KINASE 19-RELATED"/>
    <property type="match status" value="1"/>
</dbReference>
<evidence type="ECO:0000313" key="9">
    <source>
        <dbReference type="Proteomes" id="UP001318860"/>
    </source>
</evidence>
<dbReference type="InterPro" id="IPR008271">
    <property type="entry name" value="Ser/Thr_kinase_AS"/>
</dbReference>
<dbReference type="PROSITE" id="PS00108">
    <property type="entry name" value="PROTEIN_KINASE_ST"/>
    <property type="match status" value="1"/>
</dbReference>
<dbReference type="Proteomes" id="UP001318860">
    <property type="component" value="Unassembled WGS sequence"/>
</dbReference>
<dbReference type="InterPro" id="IPR052751">
    <property type="entry name" value="Plant_MAPKKK"/>
</dbReference>
<keyword evidence="3" id="KW-0418">Kinase</keyword>
<dbReference type="SMART" id="SM00220">
    <property type="entry name" value="S_TKc"/>
    <property type="match status" value="1"/>
</dbReference>
<proteinExistence type="inferred from homology"/>
<comment type="caution">
    <text evidence="8">The sequence shown here is derived from an EMBL/GenBank/DDBJ whole genome shotgun (WGS) entry which is preliminary data.</text>
</comment>
<dbReference type="InterPro" id="IPR000719">
    <property type="entry name" value="Prot_kinase_dom"/>
</dbReference>
<accession>A0ABR0V2H2</accession>
<keyword evidence="9" id="KW-1185">Reference proteome</keyword>
<organism evidence="8 9">
    <name type="scientific">Rehmannia glutinosa</name>
    <name type="common">Chinese foxglove</name>
    <dbReference type="NCBI Taxonomy" id="99300"/>
    <lineage>
        <taxon>Eukaryota</taxon>
        <taxon>Viridiplantae</taxon>
        <taxon>Streptophyta</taxon>
        <taxon>Embryophyta</taxon>
        <taxon>Tracheophyta</taxon>
        <taxon>Spermatophyta</taxon>
        <taxon>Magnoliopsida</taxon>
        <taxon>eudicotyledons</taxon>
        <taxon>Gunneridae</taxon>
        <taxon>Pentapetalae</taxon>
        <taxon>asterids</taxon>
        <taxon>lamiids</taxon>
        <taxon>Lamiales</taxon>
        <taxon>Orobanchaceae</taxon>
        <taxon>Rehmannieae</taxon>
        <taxon>Rehmannia</taxon>
    </lineage>
</organism>
<keyword evidence="4 5" id="KW-0067">ATP-binding</keyword>
<keyword evidence="2 5" id="KW-0547">Nucleotide-binding</keyword>
<keyword evidence="6" id="KW-0723">Serine/threonine-protein kinase</keyword>
<dbReference type="EMBL" id="JABTTQ020001680">
    <property type="protein sequence ID" value="KAK6128992.1"/>
    <property type="molecule type" value="Genomic_DNA"/>
</dbReference>
<comment type="similarity">
    <text evidence="6">Belongs to the protein kinase superfamily.</text>
</comment>
<evidence type="ECO:0000313" key="8">
    <source>
        <dbReference type="EMBL" id="KAK6128992.1"/>
    </source>
</evidence>
<dbReference type="PANTHER" id="PTHR48011">
    <property type="entry name" value="CCR4-NOT TRANSCRIPTIONAL COMPLEX SUBUNIT CAF120-RELATED"/>
    <property type="match status" value="1"/>
</dbReference>
<dbReference type="InterPro" id="IPR017441">
    <property type="entry name" value="Protein_kinase_ATP_BS"/>
</dbReference>
<dbReference type="PROSITE" id="PS00107">
    <property type="entry name" value="PROTEIN_KINASE_ATP"/>
    <property type="match status" value="1"/>
</dbReference>
<feature type="binding site" evidence="5">
    <location>
        <position position="36"/>
    </location>
    <ligand>
        <name>ATP</name>
        <dbReference type="ChEBI" id="CHEBI:30616"/>
    </ligand>
</feature>
<name>A0ABR0V2H2_REHGL</name>
<dbReference type="Gene3D" id="1.10.510.10">
    <property type="entry name" value="Transferase(Phosphotransferase) domain 1"/>
    <property type="match status" value="1"/>
</dbReference>